<organism evidence="3 4">
    <name type="scientific">Methanocaldococcus infernus (strain DSM 11812 / JCM 15783 / ME)</name>
    <dbReference type="NCBI Taxonomy" id="573063"/>
    <lineage>
        <taxon>Archaea</taxon>
        <taxon>Methanobacteriati</taxon>
        <taxon>Methanobacteriota</taxon>
        <taxon>Methanomada group</taxon>
        <taxon>Methanococci</taxon>
        <taxon>Methanococcales</taxon>
        <taxon>Methanocaldococcaceae</taxon>
        <taxon>Methanocaldococcus</taxon>
    </lineage>
</organism>
<dbReference type="InterPro" id="IPR027417">
    <property type="entry name" value="P-loop_NTPase"/>
</dbReference>
<dbReference type="HOGENOM" id="CLU_018678_0_1_2"/>
<dbReference type="eggNOG" id="arCOG00436">
    <property type="taxonomic scope" value="Archaea"/>
</dbReference>
<dbReference type="KEGG" id="mif:Metin_0937"/>
<dbReference type="InterPro" id="IPR050513">
    <property type="entry name" value="RavA_ATPases"/>
</dbReference>
<gene>
    <name evidence="3" type="ordered locus">Metin_0937</name>
</gene>
<keyword evidence="4" id="KW-1185">Reference proteome</keyword>
<dbReference type="AlphaFoldDB" id="D5VSP3"/>
<dbReference type="Proteomes" id="UP000002061">
    <property type="component" value="Chromosome"/>
</dbReference>
<evidence type="ECO:0000256" key="1">
    <source>
        <dbReference type="SAM" id="Coils"/>
    </source>
</evidence>
<evidence type="ECO:0000259" key="2">
    <source>
        <dbReference type="SMART" id="SM00382"/>
    </source>
</evidence>
<dbReference type="EMBL" id="CP002009">
    <property type="protein sequence ID" value="ADG13596.1"/>
    <property type="molecule type" value="Genomic_DNA"/>
</dbReference>
<dbReference type="CDD" id="cd00009">
    <property type="entry name" value="AAA"/>
    <property type="match status" value="1"/>
</dbReference>
<feature type="coiled-coil region" evidence="1">
    <location>
        <begin position="282"/>
        <end position="341"/>
    </location>
</feature>
<protein>
    <submittedName>
        <fullName evidence="3">ATPase associated with various cellular activities AAA_5</fullName>
    </submittedName>
</protein>
<sequence>MLQKIREELNSYFLEREEEIDIALTSILAKEHTLFLGPPGTGKSQLVRAIASHIKAKYFEKLITKFTTEEEIFGPISIKELKENDRLYRKTKNFLPDCEIAFLDEIFKANSSILNSLLTIMNERIFHNADTIERAKIITIFGASNELPDNSLYAFYDRFLFRKVVEGIKSYENLIKLINLDEEYKAKTKVSIKKIKNLQEKAKDVDISEVVGYLIDIRKKLEQNHIYISDRRFKKGVKAIKCYSLIRGNRVAEIEDLEILRYIFWEDIDDIPIVSKIIFNLINKYSERALELLEVIKELKKELRYINVEKISECKKDYNMVIELLSKMAKIRLELKKLRNEALLTGKSVKLIDKAIKESDEFNKYIEVILNEL</sequence>
<dbReference type="Pfam" id="PF17868">
    <property type="entry name" value="AAA_lid_8"/>
    <property type="match status" value="1"/>
</dbReference>
<dbReference type="Gene3D" id="3.40.50.300">
    <property type="entry name" value="P-loop containing nucleotide triphosphate hydrolases"/>
    <property type="match status" value="1"/>
</dbReference>
<dbReference type="InterPro" id="IPR045427">
    <property type="entry name" value="MoxR"/>
</dbReference>
<dbReference type="SUPFAM" id="SSF52540">
    <property type="entry name" value="P-loop containing nucleoside triphosphate hydrolases"/>
    <property type="match status" value="1"/>
</dbReference>
<proteinExistence type="predicted"/>
<dbReference type="InterPro" id="IPR001270">
    <property type="entry name" value="ClpA/B"/>
</dbReference>
<evidence type="ECO:0000313" key="3">
    <source>
        <dbReference type="EMBL" id="ADG13596.1"/>
    </source>
</evidence>
<dbReference type="InterPro" id="IPR003593">
    <property type="entry name" value="AAA+_ATPase"/>
</dbReference>
<dbReference type="Pfam" id="PF20030">
    <property type="entry name" value="bpMoxR"/>
    <property type="match status" value="1"/>
</dbReference>
<dbReference type="InterPro" id="IPR041538">
    <property type="entry name" value="RavA-like_AAA_lid"/>
</dbReference>
<dbReference type="RefSeq" id="WP_013100342.1">
    <property type="nucleotide sequence ID" value="NC_014122.1"/>
</dbReference>
<dbReference type="PRINTS" id="PR00300">
    <property type="entry name" value="CLPPROTEASEA"/>
</dbReference>
<feature type="domain" description="AAA+ ATPase" evidence="2">
    <location>
        <begin position="29"/>
        <end position="165"/>
    </location>
</feature>
<dbReference type="GO" id="GO:0005524">
    <property type="term" value="F:ATP binding"/>
    <property type="evidence" value="ECO:0007669"/>
    <property type="project" value="InterPro"/>
</dbReference>
<evidence type="ECO:0000313" key="4">
    <source>
        <dbReference type="Proteomes" id="UP000002061"/>
    </source>
</evidence>
<dbReference type="SMART" id="SM00382">
    <property type="entry name" value="AAA"/>
    <property type="match status" value="1"/>
</dbReference>
<reference evidence="3" key="1">
    <citation type="submission" date="2010-04" db="EMBL/GenBank/DDBJ databases">
        <title>Complete sequence of Methanocaldococcus infernus ME.</title>
        <authorList>
            <consortium name="US DOE Joint Genome Institute"/>
            <person name="Lucas S."/>
            <person name="Copeland A."/>
            <person name="Lapidus A."/>
            <person name="Cheng J.-F."/>
            <person name="Bruce D."/>
            <person name="Goodwin L."/>
            <person name="Pitluck S."/>
            <person name="Munk A.C."/>
            <person name="Detter J.C."/>
            <person name="Han C."/>
            <person name="Tapia R."/>
            <person name="Land M."/>
            <person name="Hauser L."/>
            <person name="Kyrpides N."/>
            <person name="Mikhailova N."/>
            <person name="Sieprawska-Lupa M."/>
            <person name="Whitman W.B."/>
            <person name="Woyke T."/>
        </authorList>
    </citation>
    <scope>NUCLEOTIDE SEQUENCE [LARGE SCALE GENOMIC DNA]</scope>
    <source>
        <strain evidence="3">ME</strain>
    </source>
</reference>
<keyword evidence="1" id="KW-0175">Coiled coil</keyword>
<accession>D5VSP3</accession>
<dbReference type="STRING" id="573063.Metin_0937"/>
<name>D5VSP3_METIM</name>
<dbReference type="OrthoDB" id="9837at2157"/>
<dbReference type="PANTHER" id="PTHR32204">
    <property type="entry name" value="ATPASE RAVA"/>
    <property type="match status" value="1"/>
</dbReference>
<dbReference type="GeneID" id="9131949"/>
<dbReference type="PANTHER" id="PTHR32204:SF0">
    <property type="entry name" value="ATPASE RAVA"/>
    <property type="match status" value="1"/>
</dbReference>